<dbReference type="EMBL" id="SJPU01000003">
    <property type="protein sequence ID" value="TWU10989.1"/>
    <property type="molecule type" value="Genomic_DNA"/>
</dbReference>
<dbReference type="AlphaFoldDB" id="A0A5C6BIG0"/>
<gene>
    <name evidence="1" type="ORF">Poly21_48960</name>
</gene>
<organism evidence="1 2">
    <name type="scientific">Allorhodopirellula heiligendammensis</name>
    <dbReference type="NCBI Taxonomy" id="2714739"/>
    <lineage>
        <taxon>Bacteria</taxon>
        <taxon>Pseudomonadati</taxon>
        <taxon>Planctomycetota</taxon>
        <taxon>Planctomycetia</taxon>
        <taxon>Pirellulales</taxon>
        <taxon>Pirellulaceae</taxon>
        <taxon>Allorhodopirellula</taxon>
    </lineage>
</organism>
<sequence length="57" mass="6543">MVRYNGSLEHSDPFLFLRSLPLPASGEHHESTAYLPMDRGWSERPIFTPLARRCVNS</sequence>
<protein>
    <submittedName>
        <fullName evidence="1">Uncharacterized protein</fullName>
    </submittedName>
</protein>
<reference evidence="1 2" key="1">
    <citation type="journal article" date="2020" name="Antonie Van Leeuwenhoek">
        <title>Rhodopirellula heiligendammensis sp. nov., Rhodopirellula pilleata sp. nov., and Rhodopirellula solitaria sp. nov. isolated from natural or artificial marine surfaces in Northern Germany and California, USA, and emended description of the genus Rhodopirellula.</title>
        <authorList>
            <person name="Kallscheuer N."/>
            <person name="Wiegand S."/>
            <person name="Jogler M."/>
            <person name="Boedeker C."/>
            <person name="Peeters S.H."/>
            <person name="Rast P."/>
            <person name="Heuer A."/>
            <person name="Jetten M.S.M."/>
            <person name="Rohde M."/>
            <person name="Jogler C."/>
        </authorList>
    </citation>
    <scope>NUCLEOTIDE SEQUENCE [LARGE SCALE GENOMIC DNA]</scope>
    <source>
        <strain evidence="1 2">Poly21</strain>
    </source>
</reference>
<proteinExistence type="predicted"/>
<evidence type="ECO:0000313" key="1">
    <source>
        <dbReference type="EMBL" id="TWU10989.1"/>
    </source>
</evidence>
<comment type="caution">
    <text evidence="1">The sequence shown here is derived from an EMBL/GenBank/DDBJ whole genome shotgun (WGS) entry which is preliminary data.</text>
</comment>
<dbReference type="Proteomes" id="UP000319908">
    <property type="component" value="Unassembled WGS sequence"/>
</dbReference>
<accession>A0A5C6BIG0</accession>
<name>A0A5C6BIG0_9BACT</name>
<evidence type="ECO:0000313" key="2">
    <source>
        <dbReference type="Proteomes" id="UP000319908"/>
    </source>
</evidence>
<keyword evidence="2" id="KW-1185">Reference proteome</keyword>